<proteinExistence type="predicted"/>
<dbReference type="AlphaFoldDB" id="A0A7J6VAZ5"/>
<reference evidence="2 3" key="1">
    <citation type="submission" date="2020-06" db="EMBL/GenBank/DDBJ databases">
        <title>Transcriptomic and genomic resources for Thalictrum thalictroides and T. hernandezii: Facilitating candidate gene discovery in an emerging model plant lineage.</title>
        <authorList>
            <person name="Arias T."/>
            <person name="Riano-Pachon D.M."/>
            <person name="Di Stilio V.S."/>
        </authorList>
    </citation>
    <scope>NUCLEOTIDE SEQUENCE [LARGE SCALE GENOMIC DNA]</scope>
    <source>
        <strain evidence="3">cv. WT478/WT964</strain>
        <tissue evidence="2">Leaves</tissue>
    </source>
</reference>
<evidence type="ECO:0000313" key="2">
    <source>
        <dbReference type="EMBL" id="KAF5182073.1"/>
    </source>
</evidence>
<keyword evidence="3" id="KW-1185">Reference proteome</keyword>
<dbReference type="OrthoDB" id="607373at2759"/>
<evidence type="ECO:0000256" key="1">
    <source>
        <dbReference type="ARBA" id="ARBA00022737"/>
    </source>
</evidence>
<keyword evidence="1" id="KW-0677">Repeat</keyword>
<dbReference type="Pfam" id="PF01535">
    <property type="entry name" value="PPR"/>
    <property type="match status" value="1"/>
</dbReference>
<sequence>MSDAQKCFEEMPERNIVSWTSLMVDYSTNGDPEEVLQIYQKMGHIHESVCRYLRKMIKEVGYVPDMSFALHDTDEEDKEHNLWNHSENLRVCDDCHSVYKFVRRAVQRRIILC</sequence>
<comment type="caution">
    <text evidence="2">The sequence shown here is derived from an EMBL/GenBank/DDBJ whole genome shotgun (WGS) entry which is preliminary data.</text>
</comment>
<protein>
    <submittedName>
        <fullName evidence="2">Tetratricopeptide repeat (TPR)-like superfamily protein</fullName>
    </submittedName>
</protein>
<evidence type="ECO:0000313" key="3">
    <source>
        <dbReference type="Proteomes" id="UP000554482"/>
    </source>
</evidence>
<dbReference type="InterPro" id="IPR002885">
    <property type="entry name" value="PPR_rpt"/>
</dbReference>
<dbReference type="EMBL" id="JABWDY010035289">
    <property type="protein sequence ID" value="KAF5182073.1"/>
    <property type="molecule type" value="Genomic_DNA"/>
</dbReference>
<gene>
    <name evidence="2" type="ORF">FRX31_028338</name>
</gene>
<organism evidence="2 3">
    <name type="scientific">Thalictrum thalictroides</name>
    <name type="common">Rue-anemone</name>
    <name type="synonym">Anemone thalictroides</name>
    <dbReference type="NCBI Taxonomy" id="46969"/>
    <lineage>
        <taxon>Eukaryota</taxon>
        <taxon>Viridiplantae</taxon>
        <taxon>Streptophyta</taxon>
        <taxon>Embryophyta</taxon>
        <taxon>Tracheophyta</taxon>
        <taxon>Spermatophyta</taxon>
        <taxon>Magnoliopsida</taxon>
        <taxon>Ranunculales</taxon>
        <taxon>Ranunculaceae</taxon>
        <taxon>Thalictroideae</taxon>
        <taxon>Thalictrum</taxon>
    </lineage>
</organism>
<dbReference type="InterPro" id="IPR011990">
    <property type="entry name" value="TPR-like_helical_dom_sf"/>
</dbReference>
<accession>A0A7J6VAZ5</accession>
<dbReference type="Gene3D" id="1.25.40.10">
    <property type="entry name" value="Tetratricopeptide repeat domain"/>
    <property type="match status" value="1"/>
</dbReference>
<dbReference type="Proteomes" id="UP000554482">
    <property type="component" value="Unassembled WGS sequence"/>
</dbReference>
<name>A0A7J6VAZ5_THATH</name>